<dbReference type="InterPro" id="IPR004344">
    <property type="entry name" value="TTL/TTLL_fam"/>
</dbReference>
<dbReference type="InterPro" id="IPR002828">
    <property type="entry name" value="SurE-like_Pase/nucleotidase"/>
</dbReference>
<accession>A0AAN7Y5M3</accession>
<dbReference type="PANTHER" id="PTHR47551:SF1">
    <property type="entry name" value="TUBULIN--TYROSINE LIGASE PBY1-RELATED"/>
    <property type="match status" value="1"/>
</dbReference>
<name>A0AAN7Y5M3_9EURO</name>
<dbReference type="GO" id="GO:0016787">
    <property type="term" value="F:hydrolase activity"/>
    <property type="evidence" value="ECO:0007669"/>
    <property type="project" value="InterPro"/>
</dbReference>
<keyword evidence="3" id="KW-0436">Ligase</keyword>
<evidence type="ECO:0000256" key="1">
    <source>
        <dbReference type="SAM" id="MobiDB-lite"/>
    </source>
</evidence>
<dbReference type="GO" id="GO:0000932">
    <property type="term" value="C:P-body"/>
    <property type="evidence" value="ECO:0007669"/>
    <property type="project" value="TreeGrafter"/>
</dbReference>
<dbReference type="PROSITE" id="PS51221">
    <property type="entry name" value="TTL"/>
    <property type="match status" value="1"/>
</dbReference>
<dbReference type="Gene3D" id="3.30.470.20">
    <property type="entry name" value="ATP-grasp fold, B domain"/>
    <property type="match status" value="1"/>
</dbReference>
<dbReference type="GO" id="GO:0016874">
    <property type="term" value="F:ligase activity"/>
    <property type="evidence" value="ECO:0007669"/>
    <property type="project" value="UniProtKB-KW"/>
</dbReference>
<proteinExistence type="predicted"/>
<dbReference type="Pfam" id="PF01975">
    <property type="entry name" value="SurE"/>
    <property type="match status" value="1"/>
</dbReference>
<dbReference type="InterPro" id="IPR036523">
    <property type="entry name" value="SurE-like_sf"/>
</dbReference>
<dbReference type="EMBL" id="JAVRRJ010000005">
    <property type="protein sequence ID" value="KAK5084567.1"/>
    <property type="molecule type" value="Genomic_DNA"/>
</dbReference>
<dbReference type="SUPFAM" id="SSF64167">
    <property type="entry name" value="SurE-like"/>
    <property type="match status" value="1"/>
</dbReference>
<feature type="compositionally biased region" description="Acidic residues" evidence="1">
    <location>
        <begin position="453"/>
        <end position="465"/>
    </location>
</feature>
<protein>
    <submittedName>
        <fullName evidence="3">Tubulin--tyrosine ligase pby1</fullName>
    </submittedName>
</protein>
<dbReference type="Pfam" id="PF03133">
    <property type="entry name" value="TTL"/>
    <property type="match status" value="1"/>
</dbReference>
<dbReference type="InterPro" id="IPR027746">
    <property type="entry name" value="TTL"/>
</dbReference>
<dbReference type="Proteomes" id="UP001309876">
    <property type="component" value="Unassembled WGS sequence"/>
</dbReference>
<organism evidence="3 4">
    <name type="scientific">Lithohypha guttulata</name>
    <dbReference type="NCBI Taxonomy" id="1690604"/>
    <lineage>
        <taxon>Eukaryota</taxon>
        <taxon>Fungi</taxon>
        <taxon>Dikarya</taxon>
        <taxon>Ascomycota</taxon>
        <taxon>Pezizomycotina</taxon>
        <taxon>Eurotiomycetes</taxon>
        <taxon>Chaetothyriomycetidae</taxon>
        <taxon>Chaetothyriales</taxon>
        <taxon>Trichomeriaceae</taxon>
        <taxon>Lithohypha</taxon>
    </lineage>
</organism>
<keyword evidence="4" id="KW-1185">Reference proteome</keyword>
<gene>
    <name evidence="3" type="primary">PBY1</name>
    <name evidence="3" type="ORF">LTR05_005645</name>
</gene>
<dbReference type="PANTHER" id="PTHR47551">
    <property type="entry name" value="TUBULIN--TYROSINE LIGASE PBY1-RELATED"/>
    <property type="match status" value="1"/>
</dbReference>
<evidence type="ECO:0000313" key="3">
    <source>
        <dbReference type="EMBL" id="KAK5084567.1"/>
    </source>
</evidence>
<evidence type="ECO:0000259" key="2">
    <source>
        <dbReference type="Pfam" id="PF01975"/>
    </source>
</evidence>
<comment type="caution">
    <text evidence="3">The sequence shown here is derived from an EMBL/GenBank/DDBJ whole genome shotgun (WGS) entry which is preliminary data.</text>
</comment>
<reference evidence="3 4" key="1">
    <citation type="submission" date="2023-08" db="EMBL/GenBank/DDBJ databases">
        <title>Black Yeasts Isolated from many extreme environments.</title>
        <authorList>
            <person name="Coleine C."/>
            <person name="Stajich J.E."/>
            <person name="Selbmann L."/>
        </authorList>
    </citation>
    <scope>NUCLEOTIDE SEQUENCE [LARGE SCALE GENOMIC DNA]</scope>
    <source>
        <strain evidence="3 4">CCFEE 5910</strain>
    </source>
</reference>
<evidence type="ECO:0000313" key="4">
    <source>
        <dbReference type="Proteomes" id="UP001309876"/>
    </source>
</evidence>
<dbReference type="Gene3D" id="3.40.1210.10">
    <property type="entry name" value="Survival protein SurE-like phosphatase/nucleotidase"/>
    <property type="match status" value="1"/>
</dbReference>
<sequence>MVGQTLTPTYFRPGTLHKDDGITQDRPFEDGGEEWILLDGTPASCTQIGLWHLFNDRGPIDVIVSGPNYGRNTTAVFALSSGTLGAALEGATMGKKSIALSYAFDSRDHDPETIAAASRVSTKLIEKFASEWPEDVHVYSINVPLRKGVEEQLITYTDMIQNKWTSGSSFTVLKEGADDQDPNTEELKIRDAGKSADAANGEKPTYRDHVTFKWSPNFADVRDASLAAGKGDGWHVLQGHITVTPLKANFWHLPHYTGEIKLDEMASSHLELAKNRALAIVQHPEPYVQPLIVKALRNTHSIAFDVVEQDVALHHPDRPCVSFRDYEDLNFDHAMQHSTTALVCAYVIRKALIRKHYLSNTIATWLTKHPDSALGNHFKPSVHFELDYAEFLDDALVDAWDLHESMQRNDATTELSSKEWWILKPGMSDGGQGIQLFSSLQELQSIFDAWDPPSDDEGEEGEDGAETDHEQDTKQVAMTSQLRHFIVQPYIANPALLPSHNNHKFHVRTYVLAVGALKVFVYKEMLALFAAKPYQHPSTTGSDAQIDLTQHLTNTCFQDESTKHSSVYSFWNIQESALPAGWQEAIFAQICQVTGEVFKAAAREQMVHFQSIPNAFEVFGVDFLVDEHQNVWLLELNAYPDFKQTGEALQDKIVGGLFEGIVRTAVVPFFGGPAPDVKDDRMILVADIDLGRR</sequence>
<dbReference type="AlphaFoldDB" id="A0AAN7Y5M3"/>
<dbReference type="SUPFAM" id="SSF56059">
    <property type="entry name" value="Glutathione synthetase ATP-binding domain-like"/>
    <property type="match status" value="1"/>
</dbReference>
<feature type="region of interest" description="Disordered" evidence="1">
    <location>
        <begin position="448"/>
        <end position="472"/>
    </location>
</feature>
<feature type="domain" description="Survival protein SurE-like phosphatase/nucleotidase" evidence="2">
    <location>
        <begin position="30"/>
        <end position="165"/>
    </location>
</feature>